<protein>
    <submittedName>
        <fullName evidence="1">Uncharacterized protein</fullName>
    </submittedName>
</protein>
<reference evidence="1" key="1">
    <citation type="journal article" date="2014" name="Front. Microbiol.">
        <title>High frequency of phylogenetically diverse reductive dehalogenase-homologous genes in deep subseafloor sedimentary metagenomes.</title>
        <authorList>
            <person name="Kawai M."/>
            <person name="Futagami T."/>
            <person name="Toyoda A."/>
            <person name="Takaki Y."/>
            <person name="Nishi S."/>
            <person name="Hori S."/>
            <person name="Arai W."/>
            <person name="Tsubouchi T."/>
            <person name="Morono Y."/>
            <person name="Uchiyama I."/>
            <person name="Ito T."/>
            <person name="Fujiyama A."/>
            <person name="Inagaki F."/>
            <person name="Takami H."/>
        </authorList>
    </citation>
    <scope>NUCLEOTIDE SEQUENCE</scope>
    <source>
        <strain evidence="1">Expedition CK06-06</strain>
    </source>
</reference>
<comment type="caution">
    <text evidence="1">The sequence shown here is derived from an EMBL/GenBank/DDBJ whole genome shotgun (WGS) entry which is preliminary data.</text>
</comment>
<evidence type="ECO:0000313" key="1">
    <source>
        <dbReference type="EMBL" id="GAH30290.1"/>
    </source>
</evidence>
<gene>
    <name evidence="1" type="ORF">S01H4_65978</name>
</gene>
<name>X1FCK5_9ZZZZ</name>
<dbReference type="AlphaFoldDB" id="X1FCK5"/>
<proteinExistence type="predicted"/>
<dbReference type="EMBL" id="BART01040613">
    <property type="protein sequence ID" value="GAH30290.1"/>
    <property type="molecule type" value="Genomic_DNA"/>
</dbReference>
<sequence length="91" mass="10201">QTEDEALKVLFSDRRLTISTLLDIDDKNRQRVPLAPNPIQEDIIVNSGLRDIYVKPAQVGFTSIIVGDFYLDNITIDGTISVIISYDEFSA</sequence>
<feature type="non-terminal residue" evidence="1">
    <location>
        <position position="1"/>
    </location>
</feature>
<accession>X1FCK5</accession>
<dbReference type="InterPro" id="IPR027417">
    <property type="entry name" value="P-loop_NTPase"/>
</dbReference>
<organism evidence="1">
    <name type="scientific">marine sediment metagenome</name>
    <dbReference type="NCBI Taxonomy" id="412755"/>
    <lineage>
        <taxon>unclassified sequences</taxon>
        <taxon>metagenomes</taxon>
        <taxon>ecological metagenomes</taxon>
    </lineage>
</organism>
<feature type="non-terminal residue" evidence="1">
    <location>
        <position position="91"/>
    </location>
</feature>
<dbReference type="Gene3D" id="3.40.50.300">
    <property type="entry name" value="P-loop containing nucleotide triphosphate hydrolases"/>
    <property type="match status" value="1"/>
</dbReference>